<dbReference type="Proteomes" id="UP001153076">
    <property type="component" value="Unassembled WGS sequence"/>
</dbReference>
<dbReference type="PANTHER" id="PTHR46890">
    <property type="entry name" value="NON-LTR RETROLELEMENT REVERSE TRANSCRIPTASE-LIKE PROTEIN-RELATED"/>
    <property type="match status" value="1"/>
</dbReference>
<dbReference type="PANTHER" id="PTHR46890:SF48">
    <property type="entry name" value="RNA-DIRECTED DNA POLYMERASE"/>
    <property type="match status" value="1"/>
</dbReference>
<proteinExistence type="predicted"/>
<sequence length="256" mass="29640">MRSLMGEDGSWKDSNDGIERKKIYNVLREMNQTKAPRPDIFHASFYQQCWDIMEADAVKFIKGVIEKMGFNVEWIDRIMICSRFVSFSFTINGSQEAMDPLSSYLFILCAERFSSMLSTTALDGKIHVAKCFIVRTSKTKLRCVTDIIRSYERASGQQVNLDTYKVIYSRNTSKEKWVQQATILGLRMCLGLLTVIRKLKKDVFAIIKEHVWDKLQGKKEKLLSKPQERNHAQAVAQSIPIHEITQYRDQILVGHY</sequence>
<dbReference type="AlphaFoldDB" id="A0A9Q1KYN6"/>
<comment type="caution">
    <text evidence="1">The sequence shown here is derived from an EMBL/GenBank/DDBJ whole genome shotgun (WGS) entry which is preliminary data.</text>
</comment>
<accession>A0A9Q1KYN6</accession>
<keyword evidence="2" id="KW-1185">Reference proteome</keyword>
<protein>
    <recommendedName>
        <fullName evidence="3">Reverse transcriptase</fullName>
    </recommendedName>
</protein>
<evidence type="ECO:0000313" key="1">
    <source>
        <dbReference type="EMBL" id="KAJ8451988.1"/>
    </source>
</evidence>
<dbReference type="InterPro" id="IPR052343">
    <property type="entry name" value="Retrotransposon-Effector_Assoc"/>
</dbReference>
<name>A0A9Q1KYN6_9CARY</name>
<gene>
    <name evidence="1" type="ORF">Cgig2_016569</name>
</gene>
<reference evidence="1" key="1">
    <citation type="submission" date="2022-04" db="EMBL/GenBank/DDBJ databases">
        <title>Carnegiea gigantea Genome sequencing and assembly v2.</title>
        <authorList>
            <person name="Copetti D."/>
            <person name="Sanderson M.J."/>
            <person name="Burquez A."/>
            <person name="Wojciechowski M.F."/>
        </authorList>
    </citation>
    <scope>NUCLEOTIDE SEQUENCE</scope>
    <source>
        <strain evidence="1">SGP5-SGP5p</strain>
        <tissue evidence="1">Aerial part</tissue>
    </source>
</reference>
<dbReference type="OrthoDB" id="1936608at2759"/>
<organism evidence="1 2">
    <name type="scientific">Carnegiea gigantea</name>
    <dbReference type="NCBI Taxonomy" id="171969"/>
    <lineage>
        <taxon>Eukaryota</taxon>
        <taxon>Viridiplantae</taxon>
        <taxon>Streptophyta</taxon>
        <taxon>Embryophyta</taxon>
        <taxon>Tracheophyta</taxon>
        <taxon>Spermatophyta</taxon>
        <taxon>Magnoliopsida</taxon>
        <taxon>eudicotyledons</taxon>
        <taxon>Gunneridae</taxon>
        <taxon>Pentapetalae</taxon>
        <taxon>Caryophyllales</taxon>
        <taxon>Cactineae</taxon>
        <taxon>Cactaceae</taxon>
        <taxon>Cactoideae</taxon>
        <taxon>Echinocereeae</taxon>
        <taxon>Carnegiea</taxon>
    </lineage>
</organism>
<evidence type="ECO:0008006" key="3">
    <source>
        <dbReference type="Google" id="ProtNLM"/>
    </source>
</evidence>
<evidence type="ECO:0000313" key="2">
    <source>
        <dbReference type="Proteomes" id="UP001153076"/>
    </source>
</evidence>
<dbReference type="EMBL" id="JAKOGI010000006">
    <property type="protein sequence ID" value="KAJ8451988.1"/>
    <property type="molecule type" value="Genomic_DNA"/>
</dbReference>